<comment type="function">
    <text evidence="9">Probable S-adenosyl-L-methionine-dependent methyltransferase that acts as a component of the wybutosine biosynthesis pathway. Wybutosine is a hyper modified guanosine with a tricyclic base found at the 3'-position adjacent to the anticodon of eukaryotic phenylalanine tRNA.</text>
</comment>
<feature type="region of interest" description="Disordered" evidence="12">
    <location>
        <begin position="1"/>
        <end position="20"/>
    </location>
</feature>
<evidence type="ECO:0000313" key="14">
    <source>
        <dbReference type="EMBL" id="CAJ0914938.1"/>
    </source>
</evidence>
<evidence type="ECO:0000256" key="12">
    <source>
        <dbReference type="SAM" id="MobiDB-lite"/>
    </source>
</evidence>
<evidence type="ECO:0000256" key="1">
    <source>
        <dbReference type="ARBA" id="ARBA00004797"/>
    </source>
</evidence>
<dbReference type="EMBL" id="CAUEEQ010000001">
    <property type="protein sequence ID" value="CAJ0914938.1"/>
    <property type="molecule type" value="Genomic_DNA"/>
</dbReference>
<evidence type="ECO:0000256" key="3">
    <source>
        <dbReference type="ARBA" id="ARBA00012750"/>
    </source>
</evidence>
<dbReference type="Proteomes" id="UP001176940">
    <property type="component" value="Unassembled WGS sequence"/>
</dbReference>
<feature type="compositionally biased region" description="Basic and acidic residues" evidence="12">
    <location>
        <begin position="219"/>
        <end position="231"/>
    </location>
</feature>
<dbReference type="InterPro" id="IPR036602">
    <property type="entry name" value="tRNA_yW-synthesising-like_sf"/>
</dbReference>
<feature type="compositionally biased region" description="Polar residues" evidence="12">
    <location>
        <begin position="1"/>
        <end position="11"/>
    </location>
</feature>
<dbReference type="PANTHER" id="PTHR48418">
    <property type="entry name" value="TRNA WYBUTOSINE-SYNTHESIZING PROTEIN 3"/>
    <property type="match status" value="1"/>
</dbReference>
<dbReference type="InterPro" id="IPR003827">
    <property type="entry name" value="tRNA_yW-synthesising"/>
</dbReference>
<name>A0ABN9KQE8_9NEOB</name>
<evidence type="ECO:0000259" key="13">
    <source>
        <dbReference type="Pfam" id="PF02676"/>
    </source>
</evidence>
<dbReference type="Gene3D" id="3.30.1960.10">
    <property type="entry name" value="tRNA wybutosine-synthesizing-like"/>
    <property type="match status" value="1"/>
</dbReference>
<evidence type="ECO:0000256" key="5">
    <source>
        <dbReference type="ARBA" id="ARBA00022603"/>
    </source>
</evidence>
<dbReference type="EC" id="2.1.1.282" evidence="3"/>
<accession>A0ABN9KQE8</accession>
<reference evidence="14" key="1">
    <citation type="submission" date="2023-07" db="EMBL/GenBank/DDBJ databases">
        <authorList>
            <person name="Stuckert A."/>
        </authorList>
    </citation>
    <scope>NUCLEOTIDE SEQUENCE</scope>
</reference>
<keyword evidence="15" id="KW-1185">Reference proteome</keyword>
<keyword evidence="8" id="KW-0819">tRNA processing</keyword>
<sequence>MEEVTTGNQEDPQPPSAASWGLFTHWKQQASRKADLSKKGSVDADIEEMVRDLNLQNCYFTTSSCSGRILLRDENPDVSSVQKQNCSWLFVTHDFCMREDVISGLQKATGDAVLKFEPFVLHVQCRELQDAQLLHGVAIDSGFRNSGITVGKKGKIIMAVRSTHCLEVPLSHKAKCLVSEEYIDLLVQTANQKLEENKKRIVRFYRCLQKALHQRNHVRGTDGDQKSERPVYSRRRRRDISKTSSQCEESADDEGSSVSLFHDLTLQDL</sequence>
<organism evidence="14 15">
    <name type="scientific">Ranitomeya imitator</name>
    <name type="common">mimic poison frog</name>
    <dbReference type="NCBI Taxonomy" id="111125"/>
    <lineage>
        <taxon>Eukaryota</taxon>
        <taxon>Metazoa</taxon>
        <taxon>Chordata</taxon>
        <taxon>Craniata</taxon>
        <taxon>Vertebrata</taxon>
        <taxon>Euteleostomi</taxon>
        <taxon>Amphibia</taxon>
        <taxon>Batrachia</taxon>
        <taxon>Anura</taxon>
        <taxon>Neobatrachia</taxon>
        <taxon>Hyloidea</taxon>
        <taxon>Dendrobatidae</taxon>
        <taxon>Dendrobatinae</taxon>
        <taxon>Ranitomeya</taxon>
    </lineage>
</organism>
<dbReference type="SUPFAM" id="SSF111278">
    <property type="entry name" value="SSo0622-like"/>
    <property type="match status" value="1"/>
</dbReference>
<proteinExistence type="inferred from homology"/>
<keyword evidence="7" id="KW-0949">S-adenosyl-L-methionine</keyword>
<dbReference type="Pfam" id="PF02676">
    <property type="entry name" value="TYW3"/>
    <property type="match status" value="1"/>
</dbReference>
<evidence type="ECO:0000256" key="11">
    <source>
        <dbReference type="ARBA" id="ARBA00049202"/>
    </source>
</evidence>
<evidence type="ECO:0000256" key="6">
    <source>
        <dbReference type="ARBA" id="ARBA00022679"/>
    </source>
</evidence>
<feature type="region of interest" description="Disordered" evidence="12">
    <location>
        <begin position="216"/>
        <end position="255"/>
    </location>
</feature>
<comment type="pathway">
    <text evidence="1">tRNA modification; wybutosine-tRNA(Phe) biosynthesis.</text>
</comment>
<evidence type="ECO:0000256" key="8">
    <source>
        <dbReference type="ARBA" id="ARBA00022694"/>
    </source>
</evidence>
<evidence type="ECO:0000313" key="15">
    <source>
        <dbReference type="Proteomes" id="UP001176940"/>
    </source>
</evidence>
<comment type="catalytic activity">
    <reaction evidence="11">
        <text>4-demethyl-7-[(3S)-3-amino-3-carboxypropyl]wyosine(37) in tRNA(Phe) + S-adenosyl-L-methionine = 7-[(3S)-3-amino-3-carboxypropyl]wyosine(37) in tRNA(Phe) + S-adenosyl-L-homocysteine + H(+)</text>
        <dbReference type="Rhea" id="RHEA:36635"/>
        <dbReference type="Rhea" id="RHEA-COMP:10378"/>
        <dbReference type="Rhea" id="RHEA-COMP:10379"/>
        <dbReference type="ChEBI" id="CHEBI:15378"/>
        <dbReference type="ChEBI" id="CHEBI:57856"/>
        <dbReference type="ChEBI" id="CHEBI:59789"/>
        <dbReference type="ChEBI" id="CHEBI:73543"/>
        <dbReference type="ChEBI" id="CHEBI:73550"/>
        <dbReference type="EC" id="2.1.1.282"/>
    </reaction>
</comment>
<comment type="similarity">
    <text evidence="2">Belongs to the TYW3 family.</text>
</comment>
<feature type="domain" description="tRNA wybutosine-synthesizing protein" evidence="13">
    <location>
        <begin position="28"/>
        <end position="209"/>
    </location>
</feature>
<evidence type="ECO:0000256" key="2">
    <source>
        <dbReference type="ARBA" id="ARBA00008569"/>
    </source>
</evidence>
<keyword evidence="5" id="KW-0489">Methyltransferase</keyword>
<evidence type="ECO:0000256" key="7">
    <source>
        <dbReference type="ARBA" id="ARBA00022691"/>
    </source>
</evidence>
<evidence type="ECO:0000256" key="10">
    <source>
        <dbReference type="ARBA" id="ARBA00030554"/>
    </source>
</evidence>
<keyword evidence="6" id="KW-0808">Transferase</keyword>
<evidence type="ECO:0000256" key="9">
    <source>
        <dbReference type="ARBA" id="ARBA00025378"/>
    </source>
</evidence>
<comment type="caution">
    <text evidence="14">The sequence shown here is derived from an EMBL/GenBank/DDBJ whole genome shotgun (WGS) entry which is preliminary data.</text>
</comment>
<dbReference type="PANTHER" id="PTHR48418:SF1">
    <property type="entry name" value="TRNA WYBUTOSINE-SYNTHESIZING PROTEIN 3"/>
    <property type="match status" value="1"/>
</dbReference>
<evidence type="ECO:0000256" key="4">
    <source>
        <dbReference type="ARBA" id="ARBA00016536"/>
    </source>
</evidence>
<gene>
    <name evidence="14" type="ORF">RIMI_LOCUS21572</name>
</gene>
<protein>
    <recommendedName>
        <fullName evidence="4">tRNA wybutosine-synthesizing protein 3 homolog</fullName>
        <ecNumber evidence="3">2.1.1.282</ecNumber>
    </recommendedName>
    <alternativeName>
        <fullName evidence="10">tRNA(Phe) 7-((3-amino-3-carboxypropyl)-4-demethylwyosine(37)-N(4))-methyltransferase</fullName>
    </alternativeName>
</protein>